<evidence type="ECO:0000313" key="1">
    <source>
        <dbReference type="EMBL" id="KAF5865454.1"/>
    </source>
</evidence>
<gene>
    <name evidence="1" type="ORF">ETB97_003712</name>
</gene>
<accession>A0A8H6EAD6</accession>
<organism evidence="1 2">
    <name type="scientific">Petromyces alliaceus</name>
    <name type="common">Aspergillus alliaceus</name>
    <dbReference type="NCBI Taxonomy" id="209559"/>
    <lineage>
        <taxon>Eukaryota</taxon>
        <taxon>Fungi</taxon>
        <taxon>Dikarya</taxon>
        <taxon>Ascomycota</taxon>
        <taxon>Pezizomycotina</taxon>
        <taxon>Eurotiomycetes</taxon>
        <taxon>Eurotiomycetidae</taxon>
        <taxon>Eurotiales</taxon>
        <taxon>Aspergillaceae</taxon>
        <taxon>Aspergillus</taxon>
        <taxon>Aspergillus subgen. Circumdati</taxon>
    </lineage>
</organism>
<comment type="caution">
    <text evidence="1">The sequence shown here is derived from an EMBL/GenBank/DDBJ whole genome shotgun (WGS) entry which is preliminary data.</text>
</comment>
<proteinExistence type="predicted"/>
<name>A0A8H6EAD6_PETAA</name>
<keyword evidence="2" id="KW-1185">Reference proteome</keyword>
<dbReference type="AlphaFoldDB" id="A0A8H6EAD6"/>
<dbReference type="Proteomes" id="UP000541154">
    <property type="component" value="Unassembled WGS sequence"/>
</dbReference>
<reference evidence="1 2" key="1">
    <citation type="submission" date="2019-04" db="EMBL/GenBank/DDBJ databases">
        <title>Aspergillus burnettii sp. nov., novel species from soil in southeast Queensland.</title>
        <authorList>
            <person name="Gilchrist C.L.M."/>
            <person name="Pitt J.I."/>
            <person name="Lange L."/>
            <person name="Lacey H.J."/>
            <person name="Vuong D."/>
            <person name="Midgley D.J."/>
            <person name="Greenfield P."/>
            <person name="Bradbury M."/>
            <person name="Lacey E."/>
            <person name="Busk P.K."/>
            <person name="Pilgaard B."/>
            <person name="Chooi Y.H."/>
            <person name="Piggott A.M."/>
        </authorList>
    </citation>
    <scope>NUCLEOTIDE SEQUENCE [LARGE SCALE GENOMIC DNA]</scope>
    <source>
        <strain evidence="1 2">FRR 5400</strain>
    </source>
</reference>
<evidence type="ECO:0000313" key="2">
    <source>
        <dbReference type="Proteomes" id="UP000541154"/>
    </source>
</evidence>
<dbReference type="EMBL" id="SPNV01000019">
    <property type="protein sequence ID" value="KAF5865454.1"/>
    <property type="molecule type" value="Genomic_DNA"/>
</dbReference>
<sequence>MLGGGGVQKFGLWVTFLVQCKLPFPEILNTVSFENLLPRALSNNAYRPLPKGIHVKQKSLGATAPYAFVLAAQITTALPVQDIDTTDDVEARAMEVLEARGGKLTWHGFTPLPTGHGLGLWS</sequence>
<protein>
    <submittedName>
        <fullName evidence="1">Uncharacterized protein</fullName>
    </submittedName>
</protein>